<dbReference type="PROSITE" id="PS50977">
    <property type="entry name" value="HTH_TETR_2"/>
    <property type="match status" value="1"/>
</dbReference>
<dbReference type="Proteomes" id="UP000562045">
    <property type="component" value="Unassembled WGS sequence"/>
</dbReference>
<dbReference type="PANTHER" id="PTHR43479">
    <property type="entry name" value="ACREF/ENVCD OPERON REPRESSOR-RELATED"/>
    <property type="match status" value="1"/>
</dbReference>
<reference evidence="6 8" key="1">
    <citation type="submission" date="2017-06" db="EMBL/GenBank/DDBJ databases">
        <title>Complete Genome Sequence of the Soil Carbazole-Degrading Bacterium Nocardioides aromaticivorans IC177.</title>
        <authorList>
            <person name="Vejarano F."/>
            <person name="Suzuki-Minakuchi C."/>
            <person name="Ohtsubo Y."/>
            <person name="Tsuda M."/>
            <person name="Okada K."/>
            <person name="Nojiri H."/>
        </authorList>
    </citation>
    <scope>NUCLEOTIDE SEQUENCE [LARGE SCALE GENOMIC DNA]</scope>
    <source>
        <strain evidence="6 8">IC177</strain>
    </source>
</reference>
<evidence type="ECO:0000313" key="6">
    <source>
        <dbReference type="EMBL" id="QSR28553.1"/>
    </source>
</evidence>
<dbReference type="InterPro" id="IPR050624">
    <property type="entry name" value="HTH-type_Tx_Regulator"/>
</dbReference>
<protein>
    <submittedName>
        <fullName evidence="5">AcrR family transcriptional regulator</fullName>
    </submittedName>
    <submittedName>
        <fullName evidence="6">TetR family transcriptional regulator</fullName>
    </submittedName>
</protein>
<evidence type="ECO:0000256" key="3">
    <source>
        <dbReference type="SAM" id="MobiDB-lite"/>
    </source>
</evidence>
<dbReference type="Pfam" id="PF00440">
    <property type="entry name" value="TetR_N"/>
    <property type="match status" value="1"/>
</dbReference>
<dbReference type="Proteomes" id="UP000662818">
    <property type="component" value="Chromosome"/>
</dbReference>
<feature type="DNA-binding region" description="H-T-H motif" evidence="2">
    <location>
        <begin position="48"/>
        <end position="67"/>
    </location>
</feature>
<dbReference type="InterPro" id="IPR001647">
    <property type="entry name" value="HTH_TetR"/>
</dbReference>
<evidence type="ECO:0000313" key="8">
    <source>
        <dbReference type="Proteomes" id="UP000662818"/>
    </source>
</evidence>
<feature type="region of interest" description="Disordered" evidence="3">
    <location>
        <begin position="1"/>
        <end position="21"/>
    </location>
</feature>
<evidence type="ECO:0000313" key="5">
    <source>
        <dbReference type="EMBL" id="NYI44576.1"/>
    </source>
</evidence>
<keyword evidence="1 2" id="KW-0238">DNA-binding</keyword>
<proteinExistence type="predicted"/>
<evidence type="ECO:0000259" key="4">
    <source>
        <dbReference type="PROSITE" id="PS50977"/>
    </source>
</evidence>
<name>A0A7Y9ZJH3_9ACTN</name>
<accession>A0A7Y9ZJH3</accession>
<evidence type="ECO:0000313" key="7">
    <source>
        <dbReference type="Proteomes" id="UP000562045"/>
    </source>
</evidence>
<dbReference type="InterPro" id="IPR009057">
    <property type="entry name" value="Homeodomain-like_sf"/>
</dbReference>
<organism evidence="5 7">
    <name type="scientific">Nocardioides aromaticivorans</name>
    <dbReference type="NCBI Taxonomy" id="200618"/>
    <lineage>
        <taxon>Bacteria</taxon>
        <taxon>Bacillati</taxon>
        <taxon>Actinomycetota</taxon>
        <taxon>Actinomycetes</taxon>
        <taxon>Propionibacteriales</taxon>
        <taxon>Nocardioidaceae</taxon>
        <taxon>Nocardioides</taxon>
    </lineage>
</organism>
<dbReference type="Gene3D" id="1.10.357.10">
    <property type="entry name" value="Tetracycline Repressor, domain 2"/>
    <property type="match status" value="1"/>
</dbReference>
<feature type="domain" description="HTH tetR-type" evidence="4">
    <location>
        <begin position="25"/>
        <end position="85"/>
    </location>
</feature>
<dbReference type="EMBL" id="JACBZM010000001">
    <property type="protein sequence ID" value="NYI44576.1"/>
    <property type="molecule type" value="Genomic_DNA"/>
</dbReference>
<dbReference type="SUPFAM" id="SSF46689">
    <property type="entry name" value="Homeodomain-like"/>
    <property type="match status" value="1"/>
</dbReference>
<dbReference type="GO" id="GO:0003677">
    <property type="term" value="F:DNA binding"/>
    <property type="evidence" value="ECO:0007669"/>
    <property type="project" value="UniProtKB-UniRule"/>
</dbReference>
<dbReference type="PANTHER" id="PTHR43479:SF11">
    <property type="entry name" value="ACREF_ENVCD OPERON REPRESSOR-RELATED"/>
    <property type="match status" value="1"/>
</dbReference>
<dbReference type="RefSeq" id="WP_036549312.1">
    <property type="nucleotide sequence ID" value="NZ_CP022295.1"/>
</dbReference>
<sequence>MEEVRAEAPAPRRRYGGKSAEQRRAERREALVAAALEIWQESGWAAVTMRGVCARAALTDRYFYESFADRDALLATIWDQMRDETLAMMLAAIAPHADGDPLDQLHAALHAVVHHIGDEPQRAQIVFGDHAGSAVLEQRRRETIQLAVTLMIDLARPYLRDDIDEVGFRVAVLTGIGGFVEVMLAWRSGLVEAGADELVEHLAAVGAGLAPQFLRG</sequence>
<keyword evidence="8" id="KW-1185">Reference proteome</keyword>
<evidence type="ECO:0000256" key="1">
    <source>
        <dbReference type="ARBA" id="ARBA00023125"/>
    </source>
</evidence>
<evidence type="ECO:0000256" key="2">
    <source>
        <dbReference type="PROSITE-ProRule" id="PRU00335"/>
    </source>
</evidence>
<dbReference type="AlphaFoldDB" id="A0A7Y9ZJH3"/>
<dbReference type="EMBL" id="CP022295">
    <property type="protein sequence ID" value="QSR28553.1"/>
    <property type="molecule type" value="Genomic_DNA"/>
</dbReference>
<gene>
    <name evidence="5" type="ORF">BJ993_001656</name>
    <name evidence="6" type="ORF">CFH99_23295</name>
</gene>
<reference evidence="5 7" key="2">
    <citation type="submission" date="2020-07" db="EMBL/GenBank/DDBJ databases">
        <title>Sequencing the genomes of 1000 actinobacteria strains.</title>
        <authorList>
            <person name="Klenk H.-P."/>
        </authorList>
    </citation>
    <scope>NUCLEOTIDE SEQUENCE [LARGE SCALE GENOMIC DNA]</scope>
    <source>
        <strain evidence="5 7">DSM 15131</strain>
    </source>
</reference>